<evidence type="ECO:0000313" key="2">
    <source>
        <dbReference type="Proteomes" id="UP001596496"/>
    </source>
</evidence>
<gene>
    <name evidence="1" type="ORF">ACFQSB_01600</name>
</gene>
<proteinExistence type="predicted"/>
<name>A0ABW2NYC9_9ACTN</name>
<protein>
    <submittedName>
        <fullName evidence="1">Uncharacterized protein</fullName>
    </submittedName>
</protein>
<sequence length="73" mass="7981">MQVSNDWYLNEELVKLRREWIKAEEAASGAVEASGGSSEGLSAEGQELVRRAVEAHDAYVALSIKLRGYANAE</sequence>
<comment type="caution">
    <text evidence="1">The sequence shown here is derived from an EMBL/GenBank/DDBJ whole genome shotgun (WGS) entry which is preliminary data.</text>
</comment>
<keyword evidence="2" id="KW-1185">Reference proteome</keyword>
<organism evidence="1 2">
    <name type="scientific">Sphaerisporangium rhizosphaerae</name>
    <dbReference type="NCBI Taxonomy" id="2269375"/>
    <lineage>
        <taxon>Bacteria</taxon>
        <taxon>Bacillati</taxon>
        <taxon>Actinomycetota</taxon>
        <taxon>Actinomycetes</taxon>
        <taxon>Streptosporangiales</taxon>
        <taxon>Streptosporangiaceae</taxon>
        <taxon>Sphaerisporangium</taxon>
    </lineage>
</organism>
<reference evidence="2" key="1">
    <citation type="journal article" date="2019" name="Int. J. Syst. Evol. Microbiol.">
        <title>The Global Catalogue of Microorganisms (GCM) 10K type strain sequencing project: providing services to taxonomists for standard genome sequencing and annotation.</title>
        <authorList>
            <consortium name="The Broad Institute Genomics Platform"/>
            <consortium name="The Broad Institute Genome Sequencing Center for Infectious Disease"/>
            <person name="Wu L."/>
            <person name="Ma J."/>
        </authorList>
    </citation>
    <scope>NUCLEOTIDE SEQUENCE [LARGE SCALE GENOMIC DNA]</scope>
    <source>
        <strain evidence="2">CECT 7649</strain>
    </source>
</reference>
<dbReference type="Proteomes" id="UP001596496">
    <property type="component" value="Unassembled WGS sequence"/>
</dbReference>
<evidence type="ECO:0000313" key="1">
    <source>
        <dbReference type="EMBL" id="MFC7380880.1"/>
    </source>
</evidence>
<dbReference type="EMBL" id="JBHTCG010000001">
    <property type="protein sequence ID" value="MFC7380880.1"/>
    <property type="molecule type" value="Genomic_DNA"/>
</dbReference>
<accession>A0ABW2NYC9</accession>
<dbReference type="RefSeq" id="WP_380823867.1">
    <property type="nucleotide sequence ID" value="NZ_JBHTCG010000001.1"/>
</dbReference>